<keyword evidence="4" id="KW-1185">Reference proteome</keyword>
<name>A0A6M0R9C3_9CLOT</name>
<evidence type="ECO:0000313" key="4">
    <source>
        <dbReference type="Proteomes" id="UP000473885"/>
    </source>
</evidence>
<dbReference type="GO" id="GO:0019171">
    <property type="term" value="F:(3R)-hydroxyacyl-[acyl-carrier-protein] dehydratase activity"/>
    <property type="evidence" value="ECO:0007669"/>
    <property type="project" value="TreeGrafter"/>
</dbReference>
<feature type="domain" description="MaoC-like" evidence="2">
    <location>
        <begin position="11"/>
        <end position="115"/>
    </location>
</feature>
<reference evidence="3 4" key="1">
    <citation type="submission" date="2019-04" db="EMBL/GenBank/DDBJ databases">
        <title>Genome sequencing of Clostridium botulinum Groups I-IV and Clostridium butyricum.</title>
        <authorList>
            <person name="Brunt J."/>
            <person name="Van Vliet A.H.M."/>
            <person name="Stringer S.C."/>
            <person name="Carter A.T."/>
            <person name="Peck M.W."/>
        </authorList>
    </citation>
    <scope>NUCLEOTIDE SEQUENCE [LARGE SCALE GENOMIC DNA]</scope>
    <source>
        <strain evidence="3 4">IFR 18/094</strain>
    </source>
</reference>
<dbReference type="RefSeq" id="WP_050607558.1">
    <property type="nucleotide sequence ID" value="NZ_CABKUB010000006.1"/>
</dbReference>
<dbReference type="Proteomes" id="UP000473885">
    <property type="component" value="Unassembled WGS sequence"/>
</dbReference>
<dbReference type="Pfam" id="PF01575">
    <property type="entry name" value="MaoC_dehydratas"/>
    <property type="match status" value="1"/>
</dbReference>
<accession>A0A6M0R9C3</accession>
<dbReference type="InterPro" id="IPR002539">
    <property type="entry name" value="MaoC-like_dom"/>
</dbReference>
<proteinExistence type="predicted"/>
<gene>
    <name evidence="3" type="ORF">FDF74_03365</name>
</gene>
<keyword evidence="1" id="KW-0456">Lyase</keyword>
<comment type="caution">
    <text evidence="3">The sequence shown here is derived from an EMBL/GenBank/DDBJ whole genome shotgun (WGS) entry which is preliminary data.</text>
</comment>
<protein>
    <submittedName>
        <fullName evidence="3">MaoC family dehydratase</fullName>
    </submittedName>
</protein>
<dbReference type="CDD" id="cd03449">
    <property type="entry name" value="R_hydratase"/>
    <property type="match status" value="1"/>
</dbReference>
<dbReference type="PANTHER" id="PTHR43437:SF3">
    <property type="entry name" value="HYDROXYACYL-THIOESTER DEHYDRATASE TYPE 2, MITOCHONDRIAL"/>
    <property type="match status" value="1"/>
</dbReference>
<dbReference type="PANTHER" id="PTHR43437">
    <property type="entry name" value="HYDROXYACYL-THIOESTER DEHYDRATASE TYPE 2, MITOCHONDRIAL-RELATED"/>
    <property type="match status" value="1"/>
</dbReference>
<evidence type="ECO:0000259" key="2">
    <source>
        <dbReference type="Pfam" id="PF01575"/>
    </source>
</evidence>
<evidence type="ECO:0000256" key="1">
    <source>
        <dbReference type="ARBA" id="ARBA00023239"/>
    </source>
</evidence>
<dbReference type="GO" id="GO:0006633">
    <property type="term" value="P:fatty acid biosynthetic process"/>
    <property type="evidence" value="ECO:0007669"/>
    <property type="project" value="TreeGrafter"/>
</dbReference>
<dbReference type="InterPro" id="IPR050965">
    <property type="entry name" value="UPF0336/Enoyl-CoA_hydratase"/>
</dbReference>
<dbReference type="OrthoDB" id="9801625at2"/>
<dbReference type="Gene3D" id="3.10.129.10">
    <property type="entry name" value="Hotdog Thioesterase"/>
    <property type="match status" value="1"/>
</dbReference>
<sequence length="143" mass="15779">MEKYKSITQDEIKVGMKAEKSKRVTEEDVTLFAEVTGDKNPAHVDEEYAKGTMFKTRIAHGMLGSGLISAVLGMELPGPGTIYLGQELKFVNPIKFDDVISAKIIVREILDKKKFKIAIMDTVVVNQDGQTVIEGTAKVIPPR</sequence>
<dbReference type="EMBL" id="SXDP01000002">
    <property type="protein sequence ID" value="NEZ46250.1"/>
    <property type="molecule type" value="Genomic_DNA"/>
</dbReference>
<evidence type="ECO:0000313" key="3">
    <source>
        <dbReference type="EMBL" id="NEZ46250.1"/>
    </source>
</evidence>
<organism evidence="3 4">
    <name type="scientific">Clostridium niameyense</name>
    <dbReference type="NCBI Taxonomy" id="1622073"/>
    <lineage>
        <taxon>Bacteria</taxon>
        <taxon>Bacillati</taxon>
        <taxon>Bacillota</taxon>
        <taxon>Clostridia</taxon>
        <taxon>Eubacteriales</taxon>
        <taxon>Clostridiaceae</taxon>
        <taxon>Clostridium</taxon>
    </lineage>
</organism>
<dbReference type="AlphaFoldDB" id="A0A6M0R9C3"/>
<dbReference type="SUPFAM" id="SSF54637">
    <property type="entry name" value="Thioesterase/thiol ester dehydrase-isomerase"/>
    <property type="match status" value="1"/>
</dbReference>
<dbReference type="FunFam" id="3.10.129.10:FF:000042">
    <property type="entry name" value="MaoC domain protein dehydratase"/>
    <property type="match status" value="1"/>
</dbReference>
<dbReference type="InterPro" id="IPR029069">
    <property type="entry name" value="HotDog_dom_sf"/>
</dbReference>